<comment type="caution">
    <text evidence="3">The sequence shown here is derived from an EMBL/GenBank/DDBJ whole genome shotgun (WGS) entry which is preliminary data.</text>
</comment>
<name>A0A4Q5LUZ7_9BACT</name>
<dbReference type="EMBL" id="SEWF01000047">
    <property type="protein sequence ID" value="RYU93365.1"/>
    <property type="molecule type" value="Genomic_DNA"/>
</dbReference>
<feature type="domain" description="Response regulatory" evidence="2">
    <location>
        <begin position="7"/>
        <end position="127"/>
    </location>
</feature>
<protein>
    <submittedName>
        <fullName evidence="3">Response regulator</fullName>
    </submittedName>
</protein>
<dbReference type="PROSITE" id="PS50110">
    <property type="entry name" value="RESPONSE_REGULATORY"/>
    <property type="match status" value="1"/>
</dbReference>
<evidence type="ECO:0000313" key="3">
    <source>
        <dbReference type="EMBL" id="RYU93365.1"/>
    </source>
</evidence>
<dbReference type="GO" id="GO:0000160">
    <property type="term" value="P:phosphorelay signal transduction system"/>
    <property type="evidence" value="ECO:0007669"/>
    <property type="project" value="InterPro"/>
</dbReference>
<dbReference type="RefSeq" id="WP_130023522.1">
    <property type="nucleotide sequence ID" value="NZ_SEWF01000047.1"/>
</dbReference>
<feature type="modified residue" description="4-aspartylphosphate" evidence="1">
    <location>
        <position position="60"/>
    </location>
</feature>
<evidence type="ECO:0000313" key="4">
    <source>
        <dbReference type="Proteomes" id="UP000293162"/>
    </source>
</evidence>
<dbReference type="SUPFAM" id="SSF52172">
    <property type="entry name" value="CheY-like"/>
    <property type="match status" value="1"/>
</dbReference>
<dbReference type="InterPro" id="IPR011006">
    <property type="entry name" value="CheY-like_superfamily"/>
</dbReference>
<sequence length="146" mass="16830">MKTKNYNIFYTDDDLDDKEIFKEIINEIHPDSSIEFQSDGSELLNRLKEINYKPDILFLDLNMPFTDGFQVLSELRQNSEIKDLPVVILSTSNDTDAIAKAKESGATLYVCKPNSYSKFKGILAELLSFNWKIDPEVLQFKDFVYA</sequence>
<keyword evidence="4" id="KW-1185">Reference proteome</keyword>
<dbReference type="Pfam" id="PF00072">
    <property type="entry name" value="Response_reg"/>
    <property type="match status" value="1"/>
</dbReference>
<dbReference type="Gene3D" id="3.40.50.2300">
    <property type="match status" value="1"/>
</dbReference>
<dbReference type="InterPro" id="IPR001789">
    <property type="entry name" value="Sig_transdc_resp-reg_receiver"/>
</dbReference>
<dbReference type="InterPro" id="IPR052893">
    <property type="entry name" value="TCS_response_regulator"/>
</dbReference>
<evidence type="ECO:0000259" key="2">
    <source>
        <dbReference type="PROSITE" id="PS50110"/>
    </source>
</evidence>
<accession>A0A4Q5LUZ7</accession>
<dbReference type="AlphaFoldDB" id="A0A4Q5LUZ7"/>
<reference evidence="3 4" key="1">
    <citation type="submission" date="2019-02" db="EMBL/GenBank/DDBJ databases">
        <title>Bacterial novel species Emticicia sp. 17J42-9 isolated from soil.</title>
        <authorList>
            <person name="Jung H.-Y."/>
        </authorList>
    </citation>
    <scope>NUCLEOTIDE SEQUENCE [LARGE SCALE GENOMIC DNA]</scope>
    <source>
        <strain evidence="3 4">17J42-9</strain>
    </source>
</reference>
<dbReference type="Proteomes" id="UP000293162">
    <property type="component" value="Unassembled WGS sequence"/>
</dbReference>
<evidence type="ECO:0000256" key="1">
    <source>
        <dbReference type="PROSITE-ProRule" id="PRU00169"/>
    </source>
</evidence>
<keyword evidence="1" id="KW-0597">Phosphoprotein</keyword>
<gene>
    <name evidence="3" type="ORF">EWM59_22570</name>
</gene>
<dbReference type="PANTHER" id="PTHR44520:SF2">
    <property type="entry name" value="RESPONSE REGULATOR RCP1"/>
    <property type="match status" value="1"/>
</dbReference>
<proteinExistence type="predicted"/>
<dbReference type="SMART" id="SM00448">
    <property type="entry name" value="REC"/>
    <property type="match status" value="1"/>
</dbReference>
<dbReference type="PANTHER" id="PTHR44520">
    <property type="entry name" value="RESPONSE REGULATOR RCP1-RELATED"/>
    <property type="match status" value="1"/>
</dbReference>
<dbReference type="OrthoDB" id="7631574at2"/>
<organism evidence="3 4">
    <name type="scientific">Emticicia agri</name>
    <dbReference type="NCBI Taxonomy" id="2492393"/>
    <lineage>
        <taxon>Bacteria</taxon>
        <taxon>Pseudomonadati</taxon>
        <taxon>Bacteroidota</taxon>
        <taxon>Cytophagia</taxon>
        <taxon>Cytophagales</taxon>
        <taxon>Leadbetterellaceae</taxon>
        <taxon>Emticicia</taxon>
    </lineage>
</organism>